<reference evidence="2" key="1">
    <citation type="submission" date="2022-04" db="EMBL/GenBank/DDBJ databases">
        <authorList>
            <person name="Seo M.-J."/>
        </authorList>
    </citation>
    <scope>NUCLEOTIDE SEQUENCE</scope>
    <source>
        <strain evidence="2">MBLB2552</strain>
    </source>
</reference>
<sequence length="249" mass="26450">MNALLASWRNEVEKLWLRKRTKAVLALAILVPVVLTLGISSLGRMMGLSSALGGQVSIITLNLLTGFLLPLYLFISAADLFPGETAARTMKLTLVRPVTRAKLFAAKALALGSAAAAILVVAGVASAICGLLTISSSSMLEWTDSLIAYVVSVVPMAALSLIAVWVAMFFSSSAAALGSMILVFAAAKLLPVLFPALAIWSPFAYTDWYALWVGSGAGNGKLLQSFFILLAYSMMAYVSSVTRFERKSF</sequence>
<proteinExistence type="predicted"/>
<protein>
    <submittedName>
        <fullName evidence="2">ABC transporter permease</fullName>
    </submittedName>
</protein>
<feature type="transmembrane region" description="Helical" evidence="1">
    <location>
        <begin position="223"/>
        <end position="244"/>
    </location>
</feature>
<dbReference type="Proteomes" id="UP001139534">
    <property type="component" value="Unassembled WGS sequence"/>
</dbReference>
<dbReference type="RefSeq" id="WP_248552461.1">
    <property type="nucleotide sequence ID" value="NZ_JALPRK010000013.1"/>
</dbReference>
<name>A0A9X1Y0P6_9BACL</name>
<keyword evidence="1" id="KW-0472">Membrane</keyword>
<dbReference type="Pfam" id="PF12730">
    <property type="entry name" value="ABC2_membrane_4"/>
    <property type="match status" value="1"/>
</dbReference>
<keyword evidence="1" id="KW-0812">Transmembrane</keyword>
<comment type="caution">
    <text evidence="2">The sequence shown here is derived from an EMBL/GenBank/DDBJ whole genome shotgun (WGS) entry which is preliminary data.</text>
</comment>
<feature type="transmembrane region" description="Helical" evidence="1">
    <location>
        <begin position="146"/>
        <end position="170"/>
    </location>
</feature>
<dbReference type="PANTHER" id="PTHR37305">
    <property type="entry name" value="INTEGRAL MEMBRANE PROTEIN-RELATED"/>
    <property type="match status" value="1"/>
</dbReference>
<keyword evidence="3" id="KW-1185">Reference proteome</keyword>
<evidence type="ECO:0000256" key="1">
    <source>
        <dbReference type="SAM" id="Phobius"/>
    </source>
</evidence>
<dbReference type="PANTHER" id="PTHR37305:SF1">
    <property type="entry name" value="MEMBRANE PROTEIN"/>
    <property type="match status" value="1"/>
</dbReference>
<feature type="transmembrane region" description="Helical" evidence="1">
    <location>
        <begin position="23"/>
        <end position="43"/>
    </location>
</feature>
<dbReference type="AlphaFoldDB" id="A0A9X1Y0P6"/>
<accession>A0A9X1Y0P6</accession>
<feature type="transmembrane region" description="Helical" evidence="1">
    <location>
        <begin position="63"/>
        <end position="82"/>
    </location>
</feature>
<evidence type="ECO:0000313" key="2">
    <source>
        <dbReference type="EMBL" id="MCK8488383.1"/>
    </source>
</evidence>
<organism evidence="2 3">
    <name type="scientific">Paenibacillus mellifer</name>
    <dbReference type="NCBI Taxonomy" id="2937794"/>
    <lineage>
        <taxon>Bacteria</taxon>
        <taxon>Bacillati</taxon>
        <taxon>Bacillota</taxon>
        <taxon>Bacilli</taxon>
        <taxon>Bacillales</taxon>
        <taxon>Paenibacillaceae</taxon>
        <taxon>Paenibacillus</taxon>
    </lineage>
</organism>
<feature type="transmembrane region" description="Helical" evidence="1">
    <location>
        <begin position="103"/>
        <end position="134"/>
    </location>
</feature>
<gene>
    <name evidence="2" type="ORF">M0651_14495</name>
</gene>
<feature type="transmembrane region" description="Helical" evidence="1">
    <location>
        <begin position="182"/>
        <end position="203"/>
    </location>
</feature>
<dbReference type="EMBL" id="JALPRK010000013">
    <property type="protein sequence ID" value="MCK8488383.1"/>
    <property type="molecule type" value="Genomic_DNA"/>
</dbReference>
<evidence type="ECO:0000313" key="3">
    <source>
        <dbReference type="Proteomes" id="UP001139534"/>
    </source>
</evidence>
<keyword evidence="1" id="KW-1133">Transmembrane helix</keyword>